<feature type="non-terminal residue" evidence="1">
    <location>
        <position position="50"/>
    </location>
</feature>
<gene>
    <name evidence="1" type="ORF">M9458_055201</name>
</gene>
<dbReference type="Proteomes" id="UP001529510">
    <property type="component" value="Unassembled WGS sequence"/>
</dbReference>
<protein>
    <submittedName>
        <fullName evidence="1">Uncharacterized protein</fullName>
    </submittedName>
</protein>
<evidence type="ECO:0000313" key="1">
    <source>
        <dbReference type="EMBL" id="KAL0149413.1"/>
    </source>
</evidence>
<organism evidence="1 2">
    <name type="scientific">Cirrhinus mrigala</name>
    <name type="common">Mrigala</name>
    <dbReference type="NCBI Taxonomy" id="683832"/>
    <lineage>
        <taxon>Eukaryota</taxon>
        <taxon>Metazoa</taxon>
        <taxon>Chordata</taxon>
        <taxon>Craniata</taxon>
        <taxon>Vertebrata</taxon>
        <taxon>Euteleostomi</taxon>
        <taxon>Actinopterygii</taxon>
        <taxon>Neopterygii</taxon>
        <taxon>Teleostei</taxon>
        <taxon>Ostariophysi</taxon>
        <taxon>Cypriniformes</taxon>
        <taxon>Cyprinidae</taxon>
        <taxon>Labeoninae</taxon>
        <taxon>Labeonini</taxon>
        <taxon>Cirrhinus</taxon>
    </lineage>
</organism>
<reference evidence="1 2" key="1">
    <citation type="submission" date="2024-05" db="EMBL/GenBank/DDBJ databases">
        <title>Genome sequencing and assembly of Indian major carp, Cirrhinus mrigala (Hamilton, 1822).</title>
        <authorList>
            <person name="Mohindra V."/>
            <person name="Chowdhury L.M."/>
            <person name="Lal K."/>
            <person name="Jena J.K."/>
        </authorList>
    </citation>
    <scope>NUCLEOTIDE SEQUENCE [LARGE SCALE GENOMIC DNA]</scope>
    <source>
        <strain evidence="1">CM1030</strain>
        <tissue evidence="1">Blood</tissue>
    </source>
</reference>
<accession>A0ABD0MK04</accession>
<comment type="caution">
    <text evidence="1">The sequence shown here is derived from an EMBL/GenBank/DDBJ whole genome shotgun (WGS) entry which is preliminary data.</text>
</comment>
<name>A0ABD0MK04_CIRMR</name>
<dbReference type="AlphaFoldDB" id="A0ABD0MK04"/>
<keyword evidence="2" id="KW-1185">Reference proteome</keyword>
<proteinExistence type="predicted"/>
<sequence>SSLFVQLQSGFPISTTVCVEDSSSSIDFSYQRLFSFKCPQYVFVFMYFNN</sequence>
<evidence type="ECO:0000313" key="2">
    <source>
        <dbReference type="Proteomes" id="UP001529510"/>
    </source>
</evidence>
<feature type="non-terminal residue" evidence="1">
    <location>
        <position position="1"/>
    </location>
</feature>
<dbReference type="EMBL" id="JAMKFB020000430">
    <property type="protein sequence ID" value="KAL0149413.1"/>
    <property type="molecule type" value="Genomic_DNA"/>
</dbReference>